<dbReference type="SMART" id="SM00697">
    <property type="entry name" value="DM8"/>
    <property type="match status" value="1"/>
</dbReference>
<evidence type="ECO:0000313" key="2">
    <source>
        <dbReference type="Proteomes" id="UP000504634"/>
    </source>
</evidence>
<keyword evidence="1" id="KW-0732">Signal</keyword>
<evidence type="ECO:0000256" key="1">
    <source>
        <dbReference type="SAM" id="SignalP"/>
    </source>
</evidence>
<dbReference type="AlphaFoldDB" id="A0A6J2TQJ4"/>
<dbReference type="OrthoDB" id="7862132at2759"/>
<feature type="signal peptide" evidence="1">
    <location>
        <begin position="1"/>
        <end position="23"/>
    </location>
</feature>
<accession>A0A6J2TQJ4</accession>
<evidence type="ECO:0000313" key="3">
    <source>
        <dbReference type="RefSeq" id="XP_030377780.1"/>
    </source>
</evidence>
<sequence>MVGLYKLLLLLLLLLPAHWIAESKLDAIPTKFECENYMPTFVTNLTCVLKSNNRNQTVIDADFFVVRELNNTSVLLSFRAMIGLNVLEEHAVTRIIQNAVRKSGNILSDCPYQKNKHYYVHDFKVDGDLIPQYVPEMNWTLTGDLFINRRKTIRFVALGRVVKVRNTSGRVIP</sequence>
<proteinExistence type="predicted"/>
<dbReference type="Proteomes" id="UP000504634">
    <property type="component" value="Unplaced"/>
</dbReference>
<dbReference type="GeneID" id="115626542"/>
<dbReference type="InterPro" id="IPR010512">
    <property type="entry name" value="DUF1091"/>
</dbReference>
<dbReference type="PANTHER" id="PTHR20898">
    <property type="entry name" value="DAEDALUS ON 3-RELATED-RELATED"/>
    <property type="match status" value="1"/>
</dbReference>
<dbReference type="Pfam" id="PF06477">
    <property type="entry name" value="DUF1091"/>
    <property type="match status" value="1"/>
</dbReference>
<dbReference type="RefSeq" id="XP_030377780.1">
    <property type="nucleotide sequence ID" value="XM_030521920.1"/>
</dbReference>
<reference evidence="3" key="1">
    <citation type="submission" date="2025-08" db="UniProtKB">
        <authorList>
            <consortium name="RefSeq"/>
        </authorList>
    </citation>
    <scope>IDENTIFICATION</scope>
    <source>
        <strain evidence="3">11010-0011.00</strain>
        <tissue evidence="3">Whole body</tissue>
    </source>
</reference>
<protein>
    <submittedName>
        <fullName evidence="3">Uncharacterized protein LOC115626542</fullName>
    </submittedName>
</protein>
<gene>
    <name evidence="3" type="primary">LOC115626542</name>
</gene>
<keyword evidence="2" id="KW-1185">Reference proteome</keyword>
<feature type="chain" id="PRO_5026699841" evidence="1">
    <location>
        <begin position="24"/>
        <end position="173"/>
    </location>
</feature>
<name>A0A6J2TQJ4_DROLE</name>
<dbReference type="PANTHER" id="PTHR20898:SF0">
    <property type="entry name" value="DAEDALUS ON 3-RELATED"/>
    <property type="match status" value="1"/>
</dbReference>
<organism evidence="2 3">
    <name type="scientific">Drosophila lebanonensis</name>
    <name type="common">Fruit fly</name>
    <name type="synonym">Scaptodrosophila lebanonensis</name>
    <dbReference type="NCBI Taxonomy" id="7225"/>
    <lineage>
        <taxon>Eukaryota</taxon>
        <taxon>Metazoa</taxon>
        <taxon>Ecdysozoa</taxon>
        <taxon>Arthropoda</taxon>
        <taxon>Hexapoda</taxon>
        <taxon>Insecta</taxon>
        <taxon>Pterygota</taxon>
        <taxon>Neoptera</taxon>
        <taxon>Endopterygota</taxon>
        <taxon>Diptera</taxon>
        <taxon>Brachycera</taxon>
        <taxon>Muscomorpha</taxon>
        <taxon>Ephydroidea</taxon>
        <taxon>Drosophilidae</taxon>
        <taxon>Scaptodrosophila</taxon>
    </lineage>
</organism>